<comment type="subcellular location">
    <subcellularLocation>
        <location evidence="1 8">Cell outer membrane</location>
        <topology evidence="1 8">Multi-pass membrane protein</topology>
    </subcellularLocation>
</comment>
<evidence type="ECO:0000313" key="13">
    <source>
        <dbReference type="Proteomes" id="UP001597387"/>
    </source>
</evidence>
<dbReference type="Gene3D" id="2.40.170.20">
    <property type="entry name" value="TonB-dependent receptor, beta-barrel domain"/>
    <property type="match status" value="1"/>
</dbReference>
<keyword evidence="5 9" id="KW-0798">TonB box</keyword>
<evidence type="ECO:0000256" key="9">
    <source>
        <dbReference type="RuleBase" id="RU003357"/>
    </source>
</evidence>
<keyword evidence="13" id="KW-1185">Reference proteome</keyword>
<dbReference type="InterPro" id="IPR008969">
    <property type="entry name" value="CarboxyPept-like_regulatory"/>
</dbReference>
<feature type="domain" description="TonB-dependent receptor-like beta-barrel" evidence="10">
    <location>
        <begin position="291"/>
        <end position="767"/>
    </location>
</feature>
<dbReference type="Gene3D" id="2.170.130.10">
    <property type="entry name" value="TonB-dependent receptor, plug domain"/>
    <property type="match status" value="1"/>
</dbReference>
<reference evidence="13" key="1">
    <citation type="journal article" date="2019" name="Int. J. Syst. Evol. Microbiol.">
        <title>The Global Catalogue of Microorganisms (GCM) 10K type strain sequencing project: providing services to taxonomists for standard genome sequencing and annotation.</title>
        <authorList>
            <consortium name="The Broad Institute Genomics Platform"/>
            <consortium name="The Broad Institute Genome Sequencing Center for Infectious Disease"/>
            <person name="Wu L."/>
            <person name="Ma J."/>
        </authorList>
    </citation>
    <scope>NUCLEOTIDE SEQUENCE [LARGE SCALE GENOMIC DNA]</scope>
    <source>
        <strain evidence="13">KCTC 42217</strain>
    </source>
</reference>
<evidence type="ECO:0000256" key="2">
    <source>
        <dbReference type="ARBA" id="ARBA00022448"/>
    </source>
</evidence>
<dbReference type="InterPro" id="IPR000531">
    <property type="entry name" value="Beta-barrel_TonB"/>
</dbReference>
<dbReference type="InterPro" id="IPR012910">
    <property type="entry name" value="Plug_dom"/>
</dbReference>
<dbReference type="Pfam" id="PF00593">
    <property type="entry name" value="TonB_dep_Rec_b-barrel"/>
    <property type="match status" value="1"/>
</dbReference>
<comment type="caution">
    <text evidence="12">The sequence shown here is derived from an EMBL/GenBank/DDBJ whole genome shotgun (WGS) entry which is preliminary data.</text>
</comment>
<dbReference type="PROSITE" id="PS52016">
    <property type="entry name" value="TONB_DEPENDENT_REC_3"/>
    <property type="match status" value="1"/>
</dbReference>
<organism evidence="12 13">
    <name type="scientific">Paradesertivirga mongoliensis</name>
    <dbReference type="NCBI Taxonomy" id="2100740"/>
    <lineage>
        <taxon>Bacteria</taxon>
        <taxon>Pseudomonadati</taxon>
        <taxon>Bacteroidota</taxon>
        <taxon>Sphingobacteriia</taxon>
        <taxon>Sphingobacteriales</taxon>
        <taxon>Sphingobacteriaceae</taxon>
        <taxon>Paradesertivirga</taxon>
    </lineage>
</organism>
<name>A0ABW4ZP69_9SPHI</name>
<evidence type="ECO:0000256" key="3">
    <source>
        <dbReference type="ARBA" id="ARBA00022452"/>
    </source>
</evidence>
<dbReference type="PANTHER" id="PTHR30442:SF0">
    <property type="entry name" value="FE(3+) DICITRATE TRANSPORT PROTEIN FECA"/>
    <property type="match status" value="1"/>
</dbReference>
<accession>A0ABW4ZP69</accession>
<proteinExistence type="inferred from homology"/>
<evidence type="ECO:0000259" key="11">
    <source>
        <dbReference type="Pfam" id="PF07715"/>
    </source>
</evidence>
<dbReference type="Gene3D" id="2.60.40.1120">
    <property type="entry name" value="Carboxypeptidase-like, regulatory domain"/>
    <property type="match status" value="1"/>
</dbReference>
<dbReference type="SUPFAM" id="SSF49464">
    <property type="entry name" value="Carboxypeptidase regulatory domain-like"/>
    <property type="match status" value="1"/>
</dbReference>
<keyword evidence="4 8" id="KW-0812">Transmembrane</keyword>
<evidence type="ECO:0000256" key="7">
    <source>
        <dbReference type="ARBA" id="ARBA00023237"/>
    </source>
</evidence>
<dbReference type="InterPro" id="IPR039426">
    <property type="entry name" value="TonB-dep_rcpt-like"/>
</dbReference>
<sequence>MKLKDFNYILILIFALSADSLRAQNIAGRVVDLSGPVVGVKVSLSDRNLSTVTDSTGRFSVGTSITAGQKLRFSKESYRDTTIEIQNPTYFIEVELTSLSQVLSTVTIKDPVKARNFGYLRAVEGTAIYAGKKSEVIRMENVIANLSTNNAREIYAKVAGLNIWESEGGLQLNIGGRGLNPNRAANFNVRQNGHDISPDALGYPESYYTPPVEAVKSIEIIRGASSLQYGTQFGGLINFVMKKPVKDKKFEFVSRESIASYGLFNTFNSISGTNKKFGYYAFVNYKKAEGWRPNSKYNNVSTYFHLDYAFNPKSSIAFEHTYLNYLSQQAGGLSDRMFNEDPTQSNRERNWFGIDWNLFNLTYDQKVGASGKFNVRAFGLLASRKALGFLNYRVEVEDGTPTEKENRELIIGEFNTIGMEARHLQPYRLFGLNATGLIGARTYKVANTGKQGIANNGYSADFEFIESAENLKSDYKYPNFNQSFFFENIVYLKDNLTLTPGIRYEYINTRSDGYFRDVRKDLAENIILNEVIPSTLGRVRSFVIAGLGLEYKHANGTSFYSNLSQNFRAITFSDIHVTSPSFETDLDIADEKGFSWDAGIRNQTNRWFRFDISAFLLNYGNRIGELLIKKEEDSRLISTRTNIGKALIYGLETFTTYDLIKKDELELNVFSNLTLVKSEYIKSNVGVQGKEVEFVPLLNFKGGLEAQWKTLRSRLQATYLSRQFTDASNDSNGGASAVTGLIPAFHVFDFGLSKQWKYLKLETGVNNFTNQYYFTRRATGYPGPGIIPSSNRSFYLSLQFKY</sequence>
<dbReference type="Pfam" id="PF07715">
    <property type="entry name" value="Plug"/>
    <property type="match status" value="1"/>
</dbReference>
<dbReference type="InterPro" id="IPR037066">
    <property type="entry name" value="Plug_dom_sf"/>
</dbReference>
<dbReference type="EMBL" id="JBHUHZ010000003">
    <property type="protein sequence ID" value="MFD2163890.1"/>
    <property type="molecule type" value="Genomic_DNA"/>
</dbReference>
<gene>
    <name evidence="12" type="ORF">ACFSJU_15890</name>
</gene>
<dbReference type="SUPFAM" id="SSF56935">
    <property type="entry name" value="Porins"/>
    <property type="match status" value="1"/>
</dbReference>
<dbReference type="InterPro" id="IPR036942">
    <property type="entry name" value="Beta-barrel_TonB_sf"/>
</dbReference>
<evidence type="ECO:0000256" key="6">
    <source>
        <dbReference type="ARBA" id="ARBA00023136"/>
    </source>
</evidence>
<keyword evidence="6 8" id="KW-0472">Membrane</keyword>
<dbReference type="Proteomes" id="UP001597387">
    <property type="component" value="Unassembled WGS sequence"/>
</dbReference>
<evidence type="ECO:0000313" key="12">
    <source>
        <dbReference type="EMBL" id="MFD2163890.1"/>
    </source>
</evidence>
<dbReference type="RefSeq" id="WP_255904947.1">
    <property type="nucleotide sequence ID" value="NZ_JAFMZO010000004.1"/>
</dbReference>
<evidence type="ECO:0000256" key="4">
    <source>
        <dbReference type="ARBA" id="ARBA00022692"/>
    </source>
</evidence>
<feature type="domain" description="TonB-dependent receptor plug" evidence="11">
    <location>
        <begin position="142"/>
        <end position="232"/>
    </location>
</feature>
<comment type="similarity">
    <text evidence="8 9">Belongs to the TonB-dependent receptor family.</text>
</comment>
<protein>
    <submittedName>
        <fullName evidence="12">TonB-dependent receptor domain-containing protein</fullName>
    </submittedName>
</protein>
<keyword evidence="2 8" id="KW-0813">Transport</keyword>
<keyword evidence="12" id="KW-0675">Receptor</keyword>
<keyword evidence="7 8" id="KW-0998">Cell outer membrane</keyword>
<evidence type="ECO:0000259" key="10">
    <source>
        <dbReference type="Pfam" id="PF00593"/>
    </source>
</evidence>
<evidence type="ECO:0000256" key="1">
    <source>
        <dbReference type="ARBA" id="ARBA00004571"/>
    </source>
</evidence>
<evidence type="ECO:0000256" key="5">
    <source>
        <dbReference type="ARBA" id="ARBA00023077"/>
    </source>
</evidence>
<evidence type="ECO:0000256" key="8">
    <source>
        <dbReference type="PROSITE-ProRule" id="PRU01360"/>
    </source>
</evidence>
<dbReference type="PANTHER" id="PTHR30442">
    <property type="entry name" value="IRON III DICITRATE TRANSPORT PROTEIN FECA"/>
    <property type="match status" value="1"/>
</dbReference>
<keyword evidence="3 8" id="KW-1134">Transmembrane beta strand</keyword>